<dbReference type="Pfam" id="PF00412">
    <property type="entry name" value="LIM"/>
    <property type="match status" value="1"/>
</dbReference>
<feature type="domain" description="LIM zinc-binding" evidence="4">
    <location>
        <begin position="4"/>
        <end position="46"/>
    </location>
</feature>
<reference evidence="6" key="1">
    <citation type="journal article" date="2015" name="Nat. Genet.">
        <title>The genome and transcriptome of the zoonotic hookworm Ancylostoma ceylanicum identify infection-specific gene families.</title>
        <authorList>
            <person name="Schwarz E.M."/>
            <person name="Hu Y."/>
            <person name="Antoshechkin I."/>
            <person name="Miller M.M."/>
            <person name="Sternberg P.W."/>
            <person name="Aroian R.V."/>
        </authorList>
    </citation>
    <scope>NUCLEOTIDE SEQUENCE</scope>
    <source>
        <strain evidence="6">HY135</strain>
    </source>
</reference>
<sequence length="78" mass="8636">MPNCPSCNKPVYFAERVTSLGKDWHRPCLRCANDSCKKTLSPGSHAENWFADLVLAGSAFMNPSLDDMEIRGASWDTS</sequence>
<evidence type="ECO:0000256" key="3">
    <source>
        <dbReference type="ARBA" id="ARBA00023038"/>
    </source>
</evidence>
<evidence type="ECO:0000259" key="4">
    <source>
        <dbReference type="Pfam" id="PF00412"/>
    </source>
</evidence>
<accession>A0A016U4P1</accession>
<dbReference type="SUPFAM" id="SSF57716">
    <property type="entry name" value="Glucocorticoid receptor-like (DNA-binding domain)"/>
    <property type="match status" value="1"/>
</dbReference>
<dbReference type="Proteomes" id="UP000024635">
    <property type="component" value="Unassembled WGS sequence"/>
</dbReference>
<dbReference type="OrthoDB" id="25654at2759"/>
<name>A0A016U4P1_9BILA</name>
<keyword evidence="1" id="KW-0479">Metal-binding</keyword>
<proteinExistence type="predicted"/>
<evidence type="ECO:0000256" key="2">
    <source>
        <dbReference type="ARBA" id="ARBA00022833"/>
    </source>
</evidence>
<evidence type="ECO:0000313" key="5">
    <source>
        <dbReference type="EMBL" id="EYC09817.1"/>
    </source>
</evidence>
<dbReference type="CDD" id="cd09401">
    <property type="entry name" value="LIM_TLP_like"/>
    <property type="match status" value="1"/>
</dbReference>
<dbReference type="PANTHER" id="PTHR46074">
    <property type="entry name" value="CYSTEINE-RICH PROTEIN CRIP FAMILY MEMBER"/>
    <property type="match status" value="1"/>
</dbReference>
<comment type="caution">
    <text evidence="5">The sequence shown here is derived from an EMBL/GenBank/DDBJ whole genome shotgun (WGS) entry which is preliminary data.</text>
</comment>
<keyword evidence="6" id="KW-1185">Reference proteome</keyword>
<protein>
    <recommendedName>
        <fullName evidence="4">LIM zinc-binding domain-containing protein</fullName>
    </recommendedName>
</protein>
<evidence type="ECO:0000313" key="6">
    <source>
        <dbReference type="Proteomes" id="UP000024635"/>
    </source>
</evidence>
<keyword evidence="2" id="KW-0862">Zinc</keyword>
<gene>
    <name evidence="5" type="primary">Acey_s0059.g3064</name>
    <name evidence="5" type="ORF">Y032_0059g3064</name>
</gene>
<dbReference type="EMBL" id="JARK01001395">
    <property type="protein sequence ID" value="EYC09817.1"/>
    <property type="molecule type" value="Genomic_DNA"/>
</dbReference>
<dbReference type="InterPro" id="IPR001781">
    <property type="entry name" value="Znf_LIM"/>
</dbReference>
<dbReference type="PANTHER" id="PTHR46074:SF5">
    <property type="entry name" value="LIM DOMAIN-CONTAINING PROTEIN C"/>
    <property type="match status" value="1"/>
</dbReference>
<dbReference type="GO" id="GO:0046872">
    <property type="term" value="F:metal ion binding"/>
    <property type="evidence" value="ECO:0007669"/>
    <property type="project" value="UniProtKB-KW"/>
</dbReference>
<organism evidence="5 6">
    <name type="scientific">Ancylostoma ceylanicum</name>
    <dbReference type="NCBI Taxonomy" id="53326"/>
    <lineage>
        <taxon>Eukaryota</taxon>
        <taxon>Metazoa</taxon>
        <taxon>Ecdysozoa</taxon>
        <taxon>Nematoda</taxon>
        <taxon>Chromadorea</taxon>
        <taxon>Rhabditida</taxon>
        <taxon>Rhabditina</taxon>
        <taxon>Rhabditomorpha</taxon>
        <taxon>Strongyloidea</taxon>
        <taxon>Ancylostomatidae</taxon>
        <taxon>Ancylostomatinae</taxon>
        <taxon>Ancylostoma</taxon>
    </lineage>
</organism>
<dbReference type="Gene3D" id="2.10.110.10">
    <property type="entry name" value="Cysteine Rich Protein"/>
    <property type="match status" value="1"/>
</dbReference>
<keyword evidence="3" id="KW-0440">LIM domain</keyword>
<evidence type="ECO:0000256" key="1">
    <source>
        <dbReference type="ARBA" id="ARBA00022723"/>
    </source>
</evidence>
<dbReference type="AlphaFoldDB" id="A0A016U4P1"/>